<dbReference type="InterPro" id="IPR016040">
    <property type="entry name" value="NAD(P)-bd_dom"/>
</dbReference>
<dbReference type="SUPFAM" id="SSF51735">
    <property type="entry name" value="NAD(P)-binding Rossmann-fold domains"/>
    <property type="match status" value="1"/>
</dbReference>
<accession>A0ABP5B9U3</accession>
<name>A0ABP5B9U3_9PSEU</name>
<dbReference type="Proteomes" id="UP001501116">
    <property type="component" value="Unassembled WGS sequence"/>
</dbReference>
<gene>
    <name evidence="2" type="ORF">GCM10009754_01590</name>
</gene>
<dbReference type="Gene3D" id="3.40.50.720">
    <property type="entry name" value="NAD(P)-binding Rossmann-like Domain"/>
    <property type="match status" value="1"/>
</dbReference>
<keyword evidence="3" id="KW-1185">Reference proteome</keyword>
<dbReference type="RefSeq" id="WP_344412202.1">
    <property type="nucleotide sequence ID" value="NZ_BAAANN010000001.1"/>
</dbReference>
<dbReference type="Pfam" id="PF13460">
    <property type="entry name" value="NAD_binding_10"/>
    <property type="match status" value="1"/>
</dbReference>
<dbReference type="Gene3D" id="3.90.25.10">
    <property type="entry name" value="UDP-galactose 4-epimerase, domain 1"/>
    <property type="match status" value="1"/>
</dbReference>
<feature type="domain" description="NAD(P)-binding" evidence="1">
    <location>
        <begin position="7"/>
        <end position="178"/>
    </location>
</feature>
<dbReference type="InterPro" id="IPR036291">
    <property type="entry name" value="NAD(P)-bd_dom_sf"/>
</dbReference>
<evidence type="ECO:0000313" key="3">
    <source>
        <dbReference type="Proteomes" id="UP001501116"/>
    </source>
</evidence>
<dbReference type="PANTHER" id="PTHR43162">
    <property type="match status" value="1"/>
</dbReference>
<comment type="caution">
    <text evidence="2">The sequence shown here is derived from an EMBL/GenBank/DDBJ whole genome shotgun (WGS) entry which is preliminary data.</text>
</comment>
<proteinExistence type="predicted"/>
<dbReference type="EMBL" id="BAAANN010000001">
    <property type="protein sequence ID" value="GAA1938252.1"/>
    <property type="molecule type" value="Genomic_DNA"/>
</dbReference>
<evidence type="ECO:0000313" key="2">
    <source>
        <dbReference type="EMBL" id="GAA1938252.1"/>
    </source>
</evidence>
<organism evidence="2 3">
    <name type="scientific">Amycolatopsis minnesotensis</name>
    <dbReference type="NCBI Taxonomy" id="337894"/>
    <lineage>
        <taxon>Bacteria</taxon>
        <taxon>Bacillati</taxon>
        <taxon>Actinomycetota</taxon>
        <taxon>Actinomycetes</taxon>
        <taxon>Pseudonocardiales</taxon>
        <taxon>Pseudonocardiaceae</taxon>
        <taxon>Amycolatopsis</taxon>
    </lineage>
</organism>
<protein>
    <submittedName>
        <fullName evidence="2">NAD(P)H-binding protein</fullName>
    </submittedName>
</protein>
<sequence>MTILVTGATASVGRLVVDELVATGAKVRALTVNPERAALPDDVEVAKGYLGKPHTLPAALEGVDTVYLAPLAATVEEFTRHAKAAGVRRVVALSGSNADDDPQIPGSSGPGYHAVEKAVEAAGFEWTFVRPGAFMINTTGWAYSIRAESVVRAPYGAAMVNPIDLVDIAAVAAKAIEDESCTGQKLEITGPGAMSQFDQVKTIGAVLGREIRFEEVTHAEAKAQYARWGLDEDTAEWLVGGFADAVDHPHPTSPTIERMLGRPARTYAQWAEANVDEFR</sequence>
<dbReference type="InterPro" id="IPR051604">
    <property type="entry name" value="Ergot_Alk_Oxidoreductase"/>
</dbReference>
<dbReference type="PANTHER" id="PTHR43162:SF1">
    <property type="entry name" value="PRESTALK A DIFFERENTIATION PROTEIN A"/>
    <property type="match status" value="1"/>
</dbReference>
<evidence type="ECO:0000259" key="1">
    <source>
        <dbReference type="Pfam" id="PF13460"/>
    </source>
</evidence>
<reference evidence="3" key="1">
    <citation type="journal article" date="2019" name="Int. J. Syst. Evol. Microbiol.">
        <title>The Global Catalogue of Microorganisms (GCM) 10K type strain sequencing project: providing services to taxonomists for standard genome sequencing and annotation.</title>
        <authorList>
            <consortium name="The Broad Institute Genomics Platform"/>
            <consortium name="The Broad Institute Genome Sequencing Center for Infectious Disease"/>
            <person name="Wu L."/>
            <person name="Ma J."/>
        </authorList>
    </citation>
    <scope>NUCLEOTIDE SEQUENCE [LARGE SCALE GENOMIC DNA]</scope>
    <source>
        <strain evidence="3">JCM 14545</strain>
    </source>
</reference>